<keyword evidence="3 6" id="KW-0418">Kinase</keyword>
<comment type="caution">
    <text evidence="6">The sequence shown here is derived from an EMBL/GenBank/DDBJ whole genome shotgun (WGS) entry which is preliminary data.</text>
</comment>
<dbReference type="InterPro" id="IPR043129">
    <property type="entry name" value="ATPase_NBD"/>
</dbReference>
<dbReference type="Pfam" id="PF00370">
    <property type="entry name" value="FGGY_N"/>
    <property type="match status" value="1"/>
</dbReference>
<proteinExistence type="inferred from homology"/>
<keyword evidence="7" id="KW-1185">Reference proteome</keyword>
<dbReference type="NCBIfam" id="TIGR01311">
    <property type="entry name" value="glycerol_kin"/>
    <property type="match status" value="1"/>
</dbReference>
<dbReference type="Gene3D" id="3.30.420.40">
    <property type="match status" value="2"/>
</dbReference>
<reference evidence="7" key="1">
    <citation type="journal article" date="2019" name="Int. J. Syst. Evol. Microbiol.">
        <title>The Global Catalogue of Microorganisms (GCM) 10K type strain sequencing project: providing services to taxonomists for standard genome sequencing and annotation.</title>
        <authorList>
            <consortium name="The Broad Institute Genomics Platform"/>
            <consortium name="The Broad Institute Genome Sequencing Center for Infectious Disease"/>
            <person name="Wu L."/>
            <person name="Ma J."/>
        </authorList>
    </citation>
    <scope>NUCLEOTIDE SEQUENCE [LARGE SCALE GENOMIC DNA]</scope>
    <source>
        <strain evidence="7">JCM 17555</strain>
    </source>
</reference>
<gene>
    <name evidence="6" type="primary">glpK</name>
    <name evidence="6" type="ORF">GCM10022278_20870</name>
</gene>
<accession>A0ABP7PB74</accession>
<dbReference type="PIRSF" id="PIRSF000538">
    <property type="entry name" value="GlpK"/>
    <property type="match status" value="1"/>
</dbReference>
<dbReference type="InterPro" id="IPR000577">
    <property type="entry name" value="Carb_kinase_FGGY"/>
</dbReference>
<evidence type="ECO:0000256" key="3">
    <source>
        <dbReference type="ARBA" id="ARBA00022777"/>
    </source>
</evidence>
<evidence type="ECO:0000259" key="5">
    <source>
        <dbReference type="Pfam" id="PF02782"/>
    </source>
</evidence>
<name>A0ABP7PB74_9GAMM</name>
<keyword evidence="2" id="KW-0808">Transferase</keyword>
<comment type="similarity">
    <text evidence="1">Belongs to the FGGY kinase family.</text>
</comment>
<evidence type="ECO:0000256" key="2">
    <source>
        <dbReference type="ARBA" id="ARBA00022679"/>
    </source>
</evidence>
<dbReference type="Pfam" id="PF02782">
    <property type="entry name" value="FGGY_C"/>
    <property type="match status" value="1"/>
</dbReference>
<dbReference type="InterPro" id="IPR018485">
    <property type="entry name" value="FGGY_C"/>
</dbReference>
<dbReference type="GO" id="GO:0016301">
    <property type="term" value="F:kinase activity"/>
    <property type="evidence" value="ECO:0007669"/>
    <property type="project" value="UniProtKB-KW"/>
</dbReference>
<sequence length="513" mass="56081">MQAAILAIDQGTTSSRAIVFDKSGAIISTAQQEFAQMFPEDGWVEHDPETIWSGVVSVCKAAICDAIRKGYLPSCIGITNQRETTIVWERDTGKAIYNAIVWQDRRTDAICRELKDARPGIEAIVSAKTGLLIDPYFSATKIAWILDRVEGSRQRAERGELLAGTVDSFLIWRLTEGRNHVTDATNASRTNIFNIHDNIWDDELLDLFQVPAKVLPQVQDCASDFGTCHLFEEVMASAGDDARKSLPICGVAGDQQAALIGQACFKPGMVKSTYGTGCFMVLNTGSTPVRSSQNLLTTIGYRINGETCYALEGSIFIAGAAVQWLRDRMQLLGSSAESKTLAEQVGEKNDVVMVPAFTGMGAPYWNARTRGAVYGITRNTGAAEMVAAGLRSVVYQTCDLWEAIGSEENAPDLRNAILRVDGGMSANDWFLQFLADMLDADIERPEITETTALGAAYLAGLQSGLYASLEEISEKWSRNACFQSKMAPKQRNRYLKRWAAAVNATILFAEQTA</sequence>
<dbReference type="InterPro" id="IPR005999">
    <property type="entry name" value="Glycerol_kin"/>
</dbReference>
<organism evidence="6 7">
    <name type="scientific">Allohahella marinimesophila</name>
    <dbReference type="NCBI Taxonomy" id="1054972"/>
    <lineage>
        <taxon>Bacteria</taxon>
        <taxon>Pseudomonadati</taxon>
        <taxon>Pseudomonadota</taxon>
        <taxon>Gammaproteobacteria</taxon>
        <taxon>Oceanospirillales</taxon>
        <taxon>Hahellaceae</taxon>
        <taxon>Allohahella</taxon>
    </lineage>
</organism>
<dbReference type="NCBIfam" id="NF000756">
    <property type="entry name" value="PRK00047.1"/>
    <property type="match status" value="1"/>
</dbReference>
<evidence type="ECO:0000259" key="4">
    <source>
        <dbReference type="Pfam" id="PF00370"/>
    </source>
</evidence>
<dbReference type="PANTHER" id="PTHR10196">
    <property type="entry name" value="SUGAR KINASE"/>
    <property type="match status" value="1"/>
</dbReference>
<evidence type="ECO:0000313" key="6">
    <source>
        <dbReference type="EMBL" id="GAA3962775.1"/>
    </source>
</evidence>
<dbReference type="CDD" id="cd07786">
    <property type="entry name" value="FGGY_EcGK_like"/>
    <property type="match status" value="1"/>
</dbReference>
<evidence type="ECO:0000256" key="1">
    <source>
        <dbReference type="ARBA" id="ARBA00009156"/>
    </source>
</evidence>
<dbReference type="EMBL" id="BAABBO010000009">
    <property type="protein sequence ID" value="GAA3962775.1"/>
    <property type="molecule type" value="Genomic_DNA"/>
</dbReference>
<protein>
    <submittedName>
        <fullName evidence="6">Glycerol kinase GlpK</fullName>
    </submittedName>
</protein>
<feature type="domain" description="Carbohydrate kinase FGGY C-terminal" evidence="5">
    <location>
        <begin position="272"/>
        <end position="461"/>
    </location>
</feature>
<feature type="domain" description="Carbohydrate kinase FGGY N-terminal" evidence="4">
    <location>
        <begin position="5"/>
        <end position="261"/>
    </location>
</feature>
<evidence type="ECO:0000313" key="7">
    <source>
        <dbReference type="Proteomes" id="UP001501337"/>
    </source>
</evidence>
<dbReference type="PANTHER" id="PTHR10196:SF78">
    <property type="entry name" value="GLYCEROL KINASE"/>
    <property type="match status" value="1"/>
</dbReference>
<dbReference type="RefSeq" id="WP_344806013.1">
    <property type="nucleotide sequence ID" value="NZ_BAABBO010000009.1"/>
</dbReference>
<dbReference type="InterPro" id="IPR018484">
    <property type="entry name" value="FGGY_N"/>
</dbReference>
<dbReference type="Proteomes" id="UP001501337">
    <property type="component" value="Unassembled WGS sequence"/>
</dbReference>
<dbReference type="SUPFAM" id="SSF53067">
    <property type="entry name" value="Actin-like ATPase domain"/>
    <property type="match status" value="2"/>
</dbReference>